<dbReference type="Proteomes" id="UP000007813">
    <property type="component" value="Unassembled WGS sequence"/>
</dbReference>
<evidence type="ECO:0000313" key="3">
    <source>
        <dbReference type="Proteomes" id="UP000007813"/>
    </source>
</evidence>
<reference evidence="2 3" key="1">
    <citation type="journal article" date="2012" name="J. Bacteriol.">
        <title>Draft Genome Sequence of the Extremely Halophilic Archaeon Halogranum salarium B-1T.</title>
        <authorList>
            <person name="Kim K.K."/>
            <person name="Lee K.C."/>
            <person name="Lee J.S."/>
        </authorList>
    </citation>
    <scope>NUCLEOTIDE SEQUENCE [LARGE SCALE GENOMIC DNA]</scope>
    <source>
        <strain evidence="2 3">B-1</strain>
    </source>
</reference>
<dbReference type="InterPro" id="IPR011047">
    <property type="entry name" value="Quinoprotein_ADH-like_sf"/>
</dbReference>
<dbReference type="InterPro" id="IPR002372">
    <property type="entry name" value="PQQ_rpt_dom"/>
</dbReference>
<dbReference type="PANTHER" id="PTHR34512:SF30">
    <property type="entry name" value="OUTER MEMBRANE PROTEIN ASSEMBLY FACTOR BAMB"/>
    <property type="match status" value="1"/>
</dbReference>
<evidence type="ECO:0000259" key="1">
    <source>
        <dbReference type="Pfam" id="PF13360"/>
    </source>
</evidence>
<dbReference type="InterPro" id="IPR015943">
    <property type="entry name" value="WD40/YVTN_repeat-like_dom_sf"/>
</dbReference>
<organism evidence="2 3">
    <name type="scientific">Halogranum salarium B-1</name>
    <dbReference type="NCBI Taxonomy" id="1210908"/>
    <lineage>
        <taxon>Archaea</taxon>
        <taxon>Methanobacteriati</taxon>
        <taxon>Methanobacteriota</taxon>
        <taxon>Stenosarchaea group</taxon>
        <taxon>Halobacteria</taxon>
        <taxon>Halobacteriales</taxon>
        <taxon>Haloferacaceae</taxon>
    </lineage>
</organism>
<dbReference type="EMBL" id="ALJD01000009">
    <property type="protein sequence ID" value="EJN58022.1"/>
    <property type="molecule type" value="Genomic_DNA"/>
</dbReference>
<dbReference type="SUPFAM" id="SSF50998">
    <property type="entry name" value="Quinoprotein alcohol dehydrogenase-like"/>
    <property type="match status" value="2"/>
</dbReference>
<dbReference type="AlphaFoldDB" id="J3EUF8"/>
<dbReference type="Pfam" id="PF13360">
    <property type="entry name" value="PQQ_2"/>
    <property type="match status" value="1"/>
</dbReference>
<dbReference type="eggNOG" id="arCOG02482">
    <property type="taxonomic scope" value="Archaea"/>
</dbReference>
<comment type="caution">
    <text evidence="2">The sequence shown here is derived from an EMBL/GenBank/DDBJ whole genome shotgun (WGS) entry which is preliminary data.</text>
</comment>
<accession>J3EUF8</accession>
<dbReference type="SMART" id="SM00564">
    <property type="entry name" value="PQQ"/>
    <property type="match status" value="5"/>
</dbReference>
<sequence>MDTTLFAFTVETGKERWRTTLEGPGPAPTLGGGRLVVATENGLEAYDAASGEHSWTIESPSAGIFDSPPVIADETVYIYGGAGVSAFALADGSLQWRVPIGLTSNSAPAVVDDTLYVAGDDTYLRALSTDDGSERWRQKTTAHITCNVAVAEETVYAGSESGTVLACDRADGTKRWQYRLPTEEKRQQTPQTIATDGARVYVTTDDVLYALDSKTGQPCWTIDTHRGRYSSTIAVGDGTLFVPTGESDSTAASSAGTVYDAANGTRLRGFATDIPYGFDGGPSVAGGAVYTNGRAALRRYSGADTGAVE</sequence>
<dbReference type="OrthoDB" id="145878at2157"/>
<protein>
    <recommendedName>
        <fullName evidence="1">Pyrrolo-quinoline quinone repeat domain-containing protein</fullName>
    </recommendedName>
</protein>
<dbReference type="RefSeq" id="WP_009376765.1">
    <property type="nucleotide sequence ID" value="NZ_ALJD01000009.1"/>
</dbReference>
<dbReference type="PANTHER" id="PTHR34512">
    <property type="entry name" value="CELL SURFACE PROTEIN"/>
    <property type="match status" value="1"/>
</dbReference>
<feature type="domain" description="Pyrrolo-quinoline quinone repeat" evidence="1">
    <location>
        <begin position="83"/>
        <end position="292"/>
    </location>
</feature>
<evidence type="ECO:0000313" key="2">
    <source>
        <dbReference type="EMBL" id="EJN58022.1"/>
    </source>
</evidence>
<gene>
    <name evidence="2" type="ORF">HSB1_34390</name>
</gene>
<dbReference type="InterPro" id="IPR018391">
    <property type="entry name" value="PQQ_b-propeller_rpt"/>
</dbReference>
<dbReference type="Gene3D" id="2.130.10.10">
    <property type="entry name" value="YVTN repeat-like/Quinoprotein amine dehydrogenase"/>
    <property type="match status" value="2"/>
</dbReference>
<proteinExistence type="predicted"/>
<name>J3EUF8_9EURY</name>